<evidence type="ECO:0000313" key="1">
    <source>
        <dbReference type="EMBL" id="AUR51059.1"/>
    </source>
</evidence>
<name>A0A2I7N3N0_9NEIS</name>
<organism evidence="1 2">
    <name type="scientific">Aquella oligotrophica</name>
    <dbReference type="NCBI Taxonomy" id="2067065"/>
    <lineage>
        <taxon>Bacteria</taxon>
        <taxon>Pseudomonadati</taxon>
        <taxon>Pseudomonadota</taxon>
        <taxon>Betaproteobacteria</taxon>
        <taxon>Neisseriales</taxon>
        <taxon>Neisseriaceae</taxon>
        <taxon>Aquella</taxon>
    </lineage>
</organism>
<dbReference type="EMBL" id="CP024847">
    <property type="protein sequence ID" value="AUR51059.1"/>
    <property type="molecule type" value="Genomic_DNA"/>
</dbReference>
<evidence type="ECO:0008006" key="3">
    <source>
        <dbReference type="Google" id="ProtNLM"/>
    </source>
</evidence>
<accession>A0A2I7N3N0</accession>
<proteinExistence type="predicted"/>
<dbReference type="Proteomes" id="UP000236655">
    <property type="component" value="Chromosome"/>
</dbReference>
<dbReference type="KEGG" id="nba:CUN60_01635"/>
<dbReference type="PROSITE" id="PS51257">
    <property type="entry name" value="PROKAR_LIPOPROTEIN"/>
    <property type="match status" value="1"/>
</dbReference>
<protein>
    <recommendedName>
        <fullName evidence="3">Lipoprotein</fullName>
    </recommendedName>
</protein>
<dbReference type="RefSeq" id="WP_102950359.1">
    <property type="nucleotide sequence ID" value="NZ_CP024847.1"/>
</dbReference>
<gene>
    <name evidence="1" type="ORF">CUN60_01635</name>
</gene>
<reference evidence="2" key="1">
    <citation type="submission" date="2017-11" db="EMBL/GenBank/DDBJ databases">
        <authorList>
            <person name="Chan K.G."/>
            <person name="Lee L.S."/>
        </authorList>
    </citation>
    <scope>NUCLEOTIDE SEQUENCE [LARGE SCALE GENOMIC DNA]</scope>
    <source>
        <strain evidence="2">DSM 100970</strain>
    </source>
</reference>
<keyword evidence="2" id="KW-1185">Reference proteome</keyword>
<dbReference type="AlphaFoldDB" id="A0A2I7N3N0"/>
<sequence length="114" mass="12668">MKKIVLSLLCFSLLGCIQTESGEKVGIPTKLGKEGFWCRNIVGSIVRGGLSNGDGAMAGSFDFYVTNSSAREVIEEAMNTRQEVKIHYHKDKFLISFCLDKSKYLVDDAELLKK</sequence>
<evidence type="ECO:0000313" key="2">
    <source>
        <dbReference type="Proteomes" id="UP000236655"/>
    </source>
</evidence>